<proteinExistence type="inferred from homology"/>
<feature type="transmembrane region" description="Helical" evidence="14">
    <location>
        <begin position="240"/>
        <end position="262"/>
    </location>
</feature>
<feature type="transmembrane region" description="Helical" evidence="14">
    <location>
        <begin position="292"/>
        <end position="313"/>
    </location>
</feature>
<evidence type="ECO:0000256" key="13">
    <source>
        <dbReference type="SAM" id="MobiDB-lite"/>
    </source>
</evidence>
<feature type="transmembrane region" description="Helical" evidence="14">
    <location>
        <begin position="177"/>
        <end position="200"/>
    </location>
</feature>
<sequence>MSRPDVDHDSEFIAINPPSTSLHCVTSNHDTPPSFESSQFAIIYRRVRQPKVKSNYLPSRFIHLPNAFEFSGWGQLERVSLSEEDKAVGESGIETVKKERVLGQFTASALAGNAVLGSVFYAIPPVVAVGGVFSPISLSVATLILFLWRPIMEELAEALPISGGPYTYFLNISSKSLALVSAALLLLDFASTSVVSAATASSYLAGEVTLPFPAWVGAAIVIVAFVCISLSGIRDSARIALSVLSFHVLTMAILIISAIVHWGHIGNDQLRENWNLGLARDGASGSQILKQIYYGFCLGMLGLTGFECCPAYVARIRDNQFPKVLRNLHLPAIALNSIIMLLVLAVVPLDTILSGANVLSALGLMVAGRWLRILVVVDAVIVLCGGVLTGMLASCELFGQLAQDRALPAVFFKHFPVTRAPYVSILSFTGFCALLYASAGGRLDVVSLMFSLVWLTVMSQFPFALLFLKYNRGRLKRTRRTPLFIIFCATLIMCVAIAGNIVINPKTFGYFSAYFIGITFVFFTTQNKSRILRLLYWTYDQYPSLHRWKTTSHWGSSLVNAIRRLKTQPVCILVNSDEINQLFRMVLYVRENEETSRLKIVHFVSDAEKGPPSELEANTQILDEAFPELTIDLVLVSGEFESKTVAALSHKLGIPTSFAPPRLVLLLISISTSITPCNFKQESPSKSPLQMYTNHSRLNTSDSLNSSNNFSSRPTIPRTGQSARPWTAQSRPTTARPTTAASTRHEASYAVALLEGRGVSREVGLAALDRDTGICILVQIADCQTYVKTLHQLHLHPPAMVIVPDTFLSLQDPALVNSASGGAGRKNKGAGSGSINTTSLLVEYVREEFPGVVIEPVGRKYWNDAGGLEFVMQLCVEDDERPATILAASNKYYALSAACALFKFAENQLNVRFASGSLRIRYRAVDGTMMIDPETVKNLELVKNITSRKSNHTLFGTLNFTFTAMGSRLLRVNILSPITHHQAVEARLDVVAGETFVGRAALEGLRIGLEFVQNEDRFTDVREALKLMNKMDFDKLIVTLASSEARPTMTAKGASTRVSQMLSLRNLVKNIPSLKKALTGSQSQLLQIVHEMISDERLANIGELGGIAAVNARVYAVRANRNKLLDVARETYKENVGDIYQLNKTLSDEHELPITLMYQDSGFVFVLKKSVLDGELPRGFINVSSRKGKWLFSSLELKKLNARMKDALDETLILGDKYLPFHDLVAEIVADIGALYKASEAVSATQCVYAHSDSLAQVALVDMLWSFSHASIMRPEFTGTLAIKSGRHPILETVQAAGTLVPNDVYCDDASSFQVIQGPNMSGKSTYLRQIGLLTIMSMCGCFVPAEYASFRLHDAVLTRLSNDDDLEKSLSTFASEMTTSAMILGMATPMSLVLVDELGRGTSPRDGIGISHAIAEALIGVKSFVFFATHYKELRTTLSRQPIVVNLHLSVHQTRRTASNFGLTFQYKIVDGASDDYGHYGLKLARLADLPEDVITEATRVADYLAQVEAQDEEESESSRIAKRRKALLRLQTQLTQAYEHSALPDVDLREYVGRFKNDIIQAFMH</sequence>
<dbReference type="GO" id="GO:0005524">
    <property type="term" value="F:ATP binding"/>
    <property type="evidence" value="ECO:0007669"/>
    <property type="project" value="UniProtKB-KW"/>
</dbReference>
<feature type="transmembrane region" description="Helical" evidence="14">
    <location>
        <begin position="508"/>
        <end position="525"/>
    </location>
</feature>
<dbReference type="InterPro" id="IPR002293">
    <property type="entry name" value="AA/rel_permease1"/>
</dbReference>
<evidence type="ECO:0000256" key="11">
    <source>
        <dbReference type="ARBA" id="ARBA00025902"/>
    </source>
</evidence>
<dbReference type="Pfam" id="PF00488">
    <property type="entry name" value="MutS_V"/>
    <property type="match status" value="1"/>
</dbReference>
<evidence type="ECO:0000256" key="4">
    <source>
        <dbReference type="ARBA" id="ARBA00022692"/>
    </source>
</evidence>
<keyword evidence="4 14" id="KW-0812">Transmembrane</keyword>
<dbReference type="GO" id="GO:0140664">
    <property type="term" value="F:ATP-dependent DNA damage sensor activity"/>
    <property type="evidence" value="ECO:0007669"/>
    <property type="project" value="InterPro"/>
</dbReference>
<evidence type="ECO:0000256" key="7">
    <source>
        <dbReference type="ARBA" id="ARBA00022989"/>
    </source>
</evidence>
<feature type="compositionally biased region" description="Low complexity" evidence="13">
    <location>
        <begin position="727"/>
        <end position="742"/>
    </location>
</feature>
<evidence type="ECO:0000256" key="6">
    <source>
        <dbReference type="ARBA" id="ARBA00022840"/>
    </source>
</evidence>
<gene>
    <name evidence="16" type="ORF">D9756_008661</name>
</gene>
<reference evidence="16 17" key="1">
    <citation type="journal article" date="2020" name="ISME J.">
        <title>Uncovering the hidden diversity of litter-decomposition mechanisms in mushroom-forming fungi.</title>
        <authorList>
            <person name="Floudas D."/>
            <person name="Bentzer J."/>
            <person name="Ahren D."/>
            <person name="Johansson T."/>
            <person name="Persson P."/>
            <person name="Tunlid A."/>
        </authorList>
    </citation>
    <scope>NUCLEOTIDE SEQUENCE [LARGE SCALE GENOMIC DNA]</scope>
    <source>
        <strain evidence="16 17">CBS 146.42</strain>
    </source>
</reference>
<evidence type="ECO:0000256" key="1">
    <source>
        <dbReference type="ARBA" id="ARBA00004141"/>
    </source>
</evidence>
<feature type="transmembrane region" description="Helical" evidence="14">
    <location>
        <begin position="212"/>
        <end position="233"/>
    </location>
</feature>
<dbReference type="Gene3D" id="3.40.50.300">
    <property type="entry name" value="P-loop containing nucleotide triphosphate hydrolases"/>
    <property type="match status" value="1"/>
</dbReference>
<feature type="region of interest" description="Disordered" evidence="13">
    <location>
        <begin position="679"/>
        <end position="742"/>
    </location>
</feature>
<feature type="compositionally biased region" description="Low complexity" evidence="13">
    <location>
        <begin position="696"/>
        <end position="713"/>
    </location>
</feature>
<dbReference type="SUPFAM" id="SSF52540">
    <property type="entry name" value="P-loop containing nucleoside triphosphate hydrolases"/>
    <property type="match status" value="1"/>
</dbReference>
<dbReference type="GO" id="GO:0030983">
    <property type="term" value="F:mismatched DNA binding"/>
    <property type="evidence" value="ECO:0007669"/>
    <property type="project" value="InterPro"/>
</dbReference>
<dbReference type="Gene3D" id="3.30.420.110">
    <property type="entry name" value="MutS, connector domain"/>
    <property type="match status" value="1"/>
</dbReference>
<dbReference type="InterPro" id="IPR027417">
    <property type="entry name" value="P-loop_NTPase"/>
</dbReference>
<dbReference type="GO" id="GO:0022857">
    <property type="term" value="F:transmembrane transporter activity"/>
    <property type="evidence" value="ECO:0007669"/>
    <property type="project" value="InterPro"/>
</dbReference>
<comment type="similarity">
    <text evidence="2">Belongs to the DNA mismatch repair MutS family.</text>
</comment>
<dbReference type="EMBL" id="JAACJO010000014">
    <property type="protein sequence ID" value="KAF5350436.1"/>
    <property type="molecule type" value="Genomic_DNA"/>
</dbReference>
<dbReference type="InterPro" id="IPR000432">
    <property type="entry name" value="DNA_mismatch_repair_MutS_C"/>
</dbReference>
<name>A0A8H5CYQ9_9AGAR</name>
<dbReference type="FunFam" id="3.40.50.300:FF:000870">
    <property type="entry name" value="MutS protein homolog 4"/>
    <property type="match status" value="1"/>
</dbReference>
<evidence type="ECO:0000256" key="3">
    <source>
        <dbReference type="ARBA" id="ARBA00022151"/>
    </source>
</evidence>
<comment type="subunit">
    <text evidence="11">Heterodimer consisting of MSH2-MSH3 (MutS beta). Forms a ternary complex with MutL alpha (MLH1-PMS1).</text>
</comment>
<dbReference type="SUPFAM" id="SSF53150">
    <property type="entry name" value="DNA repair protein MutS, domain II"/>
    <property type="match status" value="1"/>
</dbReference>
<evidence type="ECO:0000256" key="10">
    <source>
        <dbReference type="ARBA" id="ARBA00023254"/>
    </source>
</evidence>
<dbReference type="InterPro" id="IPR007861">
    <property type="entry name" value="DNA_mismatch_repair_MutS_clamp"/>
</dbReference>
<dbReference type="Gene3D" id="1.20.1740.10">
    <property type="entry name" value="Amino acid/polyamine transporter I"/>
    <property type="match status" value="1"/>
</dbReference>
<evidence type="ECO:0000256" key="2">
    <source>
        <dbReference type="ARBA" id="ARBA00006271"/>
    </source>
</evidence>
<feature type="transmembrane region" description="Helical" evidence="14">
    <location>
        <begin position="445"/>
        <end position="470"/>
    </location>
</feature>
<keyword evidence="6" id="KW-0067">ATP-binding</keyword>
<dbReference type="OrthoDB" id="276261at2759"/>
<evidence type="ECO:0000256" key="12">
    <source>
        <dbReference type="ARBA" id="ARBA00073774"/>
    </source>
</evidence>
<dbReference type="GO" id="GO:0016020">
    <property type="term" value="C:membrane"/>
    <property type="evidence" value="ECO:0007669"/>
    <property type="project" value="UniProtKB-SubCell"/>
</dbReference>
<dbReference type="GO" id="GO:0007131">
    <property type="term" value="P:reciprocal meiotic recombination"/>
    <property type="evidence" value="ECO:0007669"/>
    <property type="project" value="TreeGrafter"/>
</dbReference>
<feature type="transmembrane region" description="Helical" evidence="14">
    <location>
        <begin position="333"/>
        <end position="353"/>
    </location>
</feature>
<dbReference type="GO" id="GO:0006298">
    <property type="term" value="P:mismatch repair"/>
    <property type="evidence" value="ECO:0007669"/>
    <property type="project" value="InterPro"/>
</dbReference>
<dbReference type="InterPro" id="IPR036187">
    <property type="entry name" value="DNA_mismatch_repair_MutS_sf"/>
</dbReference>
<evidence type="ECO:0000259" key="15">
    <source>
        <dbReference type="PROSITE" id="PS00486"/>
    </source>
</evidence>
<dbReference type="Pfam" id="PF13520">
    <property type="entry name" value="AA_permease_2"/>
    <property type="match status" value="1"/>
</dbReference>
<feature type="compositionally biased region" description="Polar residues" evidence="13">
    <location>
        <begin position="679"/>
        <end position="695"/>
    </location>
</feature>
<keyword evidence="17" id="KW-1185">Reference proteome</keyword>
<dbReference type="Gene3D" id="1.10.1420.10">
    <property type="match status" value="2"/>
</dbReference>
<evidence type="ECO:0000313" key="16">
    <source>
        <dbReference type="EMBL" id="KAF5350436.1"/>
    </source>
</evidence>
<evidence type="ECO:0000256" key="8">
    <source>
        <dbReference type="ARBA" id="ARBA00023125"/>
    </source>
</evidence>
<feature type="transmembrane region" description="Helical" evidence="14">
    <location>
        <begin position="101"/>
        <end position="123"/>
    </location>
</feature>
<dbReference type="SMART" id="SM00534">
    <property type="entry name" value="MUTSac"/>
    <property type="match status" value="1"/>
</dbReference>
<dbReference type="SMART" id="SM00533">
    <property type="entry name" value="MUTSd"/>
    <property type="match status" value="1"/>
</dbReference>
<evidence type="ECO:0000256" key="9">
    <source>
        <dbReference type="ARBA" id="ARBA00023136"/>
    </source>
</evidence>
<organism evidence="16 17">
    <name type="scientific">Leucocoprinus leucothites</name>
    <dbReference type="NCBI Taxonomy" id="201217"/>
    <lineage>
        <taxon>Eukaryota</taxon>
        <taxon>Fungi</taxon>
        <taxon>Dikarya</taxon>
        <taxon>Basidiomycota</taxon>
        <taxon>Agaricomycotina</taxon>
        <taxon>Agaricomycetes</taxon>
        <taxon>Agaricomycetidae</taxon>
        <taxon>Agaricales</taxon>
        <taxon>Agaricineae</taxon>
        <taxon>Agaricaceae</taxon>
        <taxon>Leucocoprinus</taxon>
    </lineage>
</organism>
<dbReference type="PANTHER" id="PTHR11361">
    <property type="entry name" value="DNA MISMATCH REPAIR PROTEIN MUTS FAMILY MEMBER"/>
    <property type="match status" value="1"/>
</dbReference>
<feature type="transmembrane region" description="Helical" evidence="14">
    <location>
        <begin position="482"/>
        <end position="502"/>
    </location>
</feature>
<dbReference type="PROSITE" id="PS00486">
    <property type="entry name" value="DNA_MISMATCH_REPAIR_2"/>
    <property type="match status" value="1"/>
</dbReference>
<feature type="transmembrane region" description="Helical" evidence="14">
    <location>
        <begin position="420"/>
        <end position="439"/>
    </location>
</feature>
<dbReference type="InterPro" id="IPR036678">
    <property type="entry name" value="MutS_con_dom_sf"/>
</dbReference>
<dbReference type="GO" id="GO:0005634">
    <property type="term" value="C:nucleus"/>
    <property type="evidence" value="ECO:0007669"/>
    <property type="project" value="TreeGrafter"/>
</dbReference>
<feature type="domain" description="DNA mismatch repair proteins mutS family" evidence="15">
    <location>
        <begin position="1392"/>
        <end position="1408"/>
    </location>
</feature>
<dbReference type="Pfam" id="PF05192">
    <property type="entry name" value="MutS_III"/>
    <property type="match status" value="1"/>
</dbReference>
<protein>
    <recommendedName>
        <fullName evidence="3 12">DNA mismatch repair protein MSH3</fullName>
    </recommendedName>
    <alternativeName>
        <fullName evidence="3 12">DNA mismatch repair protein MSH3</fullName>
    </alternativeName>
</protein>
<feature type="transmembrane region" description="Helical" evidence="14">
    <location>
        <begin position="129"/>
        <end position="148"/>
    </location>
</feature>
<accession>A0A8H5CYQ9</accession>
<keyword evidence="7 14" id="KW-1133">Transmembrane helix</keyword>
<comment type="subcellular location">
    <subcellularLocation>
        <location evidence="1">Membrane</location>
        <topology evidence="1">Multi-pass membrane protein</topology>
    </subcellularLocation>
</comment>
<dbReference type="SUPFAM" id="SSF48334">
    <property type="entry name" value="DNA repair protein MutS, domain III"/>
    <property type="match status" value="1"/>
</dbReference>
<comment type="caution">
    <text evidence="16">The sequence shown here is derived from an EMBL/GenBank/DDBJ whole genome shotgun (WGS) entry which is preliminary data.</text>
</comment>
<keyword evidence="8" id="KW-0238">DNA-binding</keyword>
<dbReference type="PANTHER" id="PTHR11361:SF21">
    <property type="entry name" value="MUTS PROTEIN HOMOLOG 4"/>
    <property type="match status" value="1"/>
</dbReference>
<dbReference type="Pfam" id="PF05190">
    <property type="entry name" value="MutS_IV"/>
    <property type="match status" value="1"/>
</dbReference>
<evidence type="ECO:0000256" key="14">
    <source>
        <dbReference type="SAM" id="Phobius"/>
    </source>
</evidence>
<keyword evidence="10" id="KW-0469">Meiosis</keyword>
<dbReference type="Proteomes" id="UP000559027">
    <property type="component" value="Unassembled WGS sequence"/>
</dbReference>
<evidence type="ECO:0000256" key="5">
    <source>
        <dbReference type="ARBA" id="ARBA00022741"/>
    </source>
</evidence>
<keyword evidence="5" id="KW-0547">Nucleotide-binding</keyword>
<evidence type="ECO:0000313" key="17">
    <source>
        <dbReference type="Proteomes" id="UP000559027"/>
    </source>
</evidence>
<feature type="transmembrane region" description="Helical" evidence="14">
    <location>
        <begin position="373"/>
        <end position="399"/>
    </location>
</feature>
<dbReference type="InterPro" id="IPR007696">
    <property type="entry name" value="DNA_mismatch_repair_MutS_core"/>
</dbReference>
<dbReference type="InterPro" id="IPR045076">
    <property type="entry name" value="MutS"/>
</dbReference>
<keyword evidence="9 14" id="KW-0472">Membrane</keyword>